<dbReference type="InterPro" id="IPR027268">
    <property type="entry name" value="Peptidase_M4/M1_CTD_sf"/>
</dbReference>
<keyword evidence="2" id="KW-0482">Metalloprotease</keyword>
<dbReference type="GO" id="GO:0006508">
    <property type="term" value="P:proteolysis"/>
    <property type="evidence" value="ECO:0007669"/>
    <property type="project" value="UniProtKB-KW"/>
</dbReference>
<dbReference type="Gene3D" id="1.10.390.10">
    <property type="entry name" value="Neutral Protease Domain 2"/>
    <property type="match status" value="1"/>
</dbReference>
<dbReference type="RefSeq" id="WP_092017216.1">
    <property type="nucleotide sequence ID" value="NZ_FOXH01000006.1"/>
</dbReference>
<dbReference type="InterPro" id="IPR007963">
    <property type="entry name" value="Peptidase_M61_catalytic"/>
</dbReference>
<dbReference type="InterPro" id="IPR036034">
    <property type="entry name" value="PDZ_sf"/>
</dbReference>
<keyword evidence="3" id="KW-1185">Reference proteome</keyword>
<sequence>MPSDKLTEKLSLLIILLLFSIPAFTQKLSFTVSMDNPDSHLFHVEFRYESVPGKKPVDFKLPVWSPGYYQKMNYPKNIENFMVFDKGGKEVKWTKKNNNTWSVENTGNGSLIITYDVLADRKFVANSYLDKDRGYIIPTSVFLHPAGKINSQVTVTIKPYPSWKNVATGLDLTGKEPFTYTAPDYDVLYDSPILIGNLEELPSFSVKGIPHYFIGFRPGEFNKVQFVNDLQKIVEQASGLIGDIPYKHYTFIAIGPGQGGIEHLNSTTISFDGASLNTPEGRIRVLNFIAHEYFHHYNVKRIRPIELGPFNYDNGNRTKMLWVSEGLTVYYEYLILKRAGITTDEEFLNSFHANIMAFENKPGRHYQSLAQASYETWSDGPFGRTGDDVNKTISYYDKGPVVGMLLDFKIRNATQNQKSLDDVMRSLYQKYYQKEKRGFTEAEFRKTAEGIAKTPLSDIFEYISTTKELDYKKYFRYAGLDVDTTTKVIQESWLGLSVRVRNDSAFVAEVDWDSPAWKSGLRRQDQILEINGQKVPILIISEIRDLQKTGGMAKVTFMHGGVRQEKEIVLTKRFGRDFKISLIPEATTLQKKIFADWARKNK</sequence>
<dbReference type="OrthoDB" id="9778516at2"/>
<dbReference type="EMBL" id="FOXH01000006">
    <property type="protein sequence ID" value="SFP83392.1"/>
    <property type="molecule type" value="Genomic_DNA"/>
</dbReference>
<reference evidence="2 3" key="1">
    <citation type="submission" date="2016-10" db="EMBL/GenBank/DDBJ databases">
        <authorList>
            <person name="de Groot N.N."/>
        </authorList>
    </citation>
    <scope>NUCLEOTIDE SEQUENCE [LARGE SCALE GENOMIC DNA]</scope>
    <source>
        <strain evidence="3">E92,LMG 26720,CCM 7988</strain>
    </source>
</reference>
<accession>A0A1I5TK02</accession>
<evidence type="ECO:0000259" key="1">
    <source>
        <dbReference type="PROSITE" id="PS50106"/>
    </source>
</evidence>
<dbReference type="SMART" id="SM00228">
    <property type="entry name" value="PDZ"/>
    <property type="match status" value="1"/>
</dbReference>
<dbReference type="SUPFAM" id="SSF50156">
    <property type="entry name" value="PDZ domain-like"/>
    <property type="match status" value="1"/>
</dbReference>
<dbReference type="STRING" id="1079859.SAMN04515674_10685"/>
<keyword evidence="2" id="KW-0378">Hydrolase</keyword>
<dbReference type="Gene3D" id="2.60.40.3650">
    <property type="match status" value="1"/>
</dbReference>
<dbReference type="InterPro" id="IPR024191">
    <property type="entry name" value="Peptidase_M61"/>
</dbReference>
<keyword evidence="2" id="KW-0645">Protease</keyword>
<dbReference type="PROSITE" id="PS50106">
    <property type="entry name" value="PDZ"/>
    <property type="match status" value="1"/>
</dbReference>
<dbReference type="Pfam" id="PF13180">
    <property type="entry name" value="PDZ_2"/>
    <property type="match status" value="1"/>
</dbReference>
<dbReference type="PIRSF" id="PIRSF016493">
    <property type="entry name" value="Glycyl_aminpptds"/>
    <property type="match status" value="1"/>
</dbReference>
<dbReference type="Pfam" id="PF17899">
    <property type="entry name" value="Peptidase_M61_N"/>
    <property type="match status" value="1"/>
</dbReference>
<feature type="domain" description="PDZ" evidence="1">
    <location>
        <begin position="479"/>
        <end position="535"/>
    </location>
</feature>
<dbReference type="AlphaFoldDB" id="A0A1I5TK02"/>
<proteinExistence type="predicted"/>
<dbReference type="Pfam" id="PF05299">
    <property type="entry name" value="Peptidase_M61"/>
    <property type="match status" value="1"/>
</dbReference>
<gene>
    <name evidence="2" type="ORF">SAMN04515674_10685</name>
</gene>
<dbReference type="Gene3D" id="2.30.42.10">
    <property type="match status" value="1"/>
</dbReference>
<protein>
    <submittedName>
        <fullName evidence="2">Predicted metalloprotease, contains C-terminal PDZ domain</fullName>
    </submittedName>
</protein>
<dbReference type="InterPro" id="IPR001478">
    <property type="entry name" value="PDZ"/>
</dbReference>
<name>A0A1I5TK02_9BACT</name>
<evidence type="ECO:0000313" key="2">
    <source>
        <dbReference type="EMBL" id="SFP83392.1"/>
    </source>
</evidence>
<dbReference type="GO" id="GO:0008237">
    <property type="term" value="F:metallopeptidase activity"/>
    <property type="evidence" value="ECO:0007669"/>
    <property type="project" value="UniProtKB-KW"/>
</dbReference>
<dbReference type="SUPFAM" id="SSF55486">
    <property type="entry name" value="Metalloproteases ('zincins'), catalytic domain"/>
    <property type="match status" value="1"/>
</dbReference>
<organism evidence="2 3">
    <name type="scientific">Pseudarcicella hirudinis</name>
    <dbReference type="NCBI Taxonomy" id="1079859"/>
    <lineage>
        <taxon>Bacteria</taxon>
        <taxon>Pseudomonadati</taxon>
        <taxon>Bacteroidota</taxon>
        <taxon>Cytophagia</taxon>
        <taxon>Cytophagales</taxon>
        <taxon>Flectobacillaceae</taxon>
        <taxon>Pseudarcicella</taxon>
    </lineage>
</organism>
<dbReference type="InterPro" id="IPR040756">
    <property type="entry name" value="Peptidase_M61_N"/>
</dbReference>
<evidence type="ECO:0000313" key="3">
    <source>
        <dbReference type="Proteomes" id="UP000199306"/>
    </source>
</evidence>
<dbReference type="Proteomes" id="UP000199306">
    <property type="component" value="Unassembled WGS sequence"/>
</dbReference>